<dbReference type="InterPro" id="IPR005793">
    <property type="entry name" value="Formyl_trans_C"/>
</dbReference>
<dbReference type="NCBIfam" id="TIGR00460">
    <property type="entry name" value="fmt"/>
    <property type="match status" value="1"/>
</dbReference>
<dbReference type="PANTHER" id="PTHR11138:SF5">
    <property type="entry name" value="METHIONYL-TRNA FORMYLTRANSFERASE, MITOCHONDRIAL"/>
    <property type="match status" value="1"/>
</dbReference>
<comment type="similarity">
    <text evidence="1 5">Belongs to the Fmt family.</text>
</comment>
<dbReference type="Pfam" id="PF00551">
    <property type="entry name" value="Formyl_trans_N"/>
    <property type="match status" value="1"/>
</dbReference>
<dbReference type="AlphaFoldDB" id="A0A5B8Y3Q0"/>
<dbReference type="PANTHER" id="PTHR11138">
    <property type="entry name" value="METHIONYL-TRNA FORMYLTRANSFERASE"/>
    <property type="match status" value="1"/>
</dbReference>
<keyword evidence="9" id="KW-1185">Reference proteome</keyword>
<dbReference type="PROSITE" id="PS00373">
    <property type="entry name" value="GART"/>
    <property type="match status" value="1"/>
</dbReference>
<name>A0A5B8Y3Q0_9DELT</name>
<dbReference type="InterPro" id="IPR005794">
    <property type="entry name" value="Fmt"/>
</dbReference>
<dbReference type="Gene3D" id="3.40.50.12230">
    <property type="match status" value="1"/>
</dbReference>
<comment type="function">
    <text evidence="5">Attaches a formyl group to the free amino group of methionyl-tRNA(fMet). The formyl group appears to play a dual role in the initiator identity of N-formylmethionyl-tRNA by promoting its recognition by IF2 and preventing the misappropriation of this tRNA by the elongation apparatus.</text>
</comment>
<dbReference type="KEGG" id="bbae:FRD01_07975"/>
<evidence type="ECO:0000256" key="3">
    <source>
        <dbReference type="ARBA" id="ARBA00022679"/>
    </source>
</evidence>
<evidence type="ECO:0000256" key="4">
    <source>
        <dbReference type="ARBA" id="ARBA00022917"/>
    </source>
</evidence>
<dbReference type="InterPro" id="IPR044135">
    <property type="entry name" value="Met-tRNA-FMT_C"/>
</dbReference>
<dbReference type="Proteomes" id="UP000321595">
    <property type="component" value="Chromosome"/>
</dbReference>
<feature type="binding site" evidence="5">
    <location>
        <begin position="105"/>
        <end position="108"/>
    </location>
    <ligand>
        <name>(6S)-5,6,7,8-tetrahydrofolate</name>
        <dbReference type="ChEBI" id="CHEBI:57453"/>
    </ligand>
</feature>
<keyword evidence="3 5" id="KW-0808">Transferase</keyword>
<protein>
    <recommendedName>
        <fullName evidence="2 5">Methionyl-tRNA formyltransferase</fullName>
        <ecNumber evidence="2 5">2.1.2.9</ecNumber>
    </recommendedName>
</protein>
<dbReference type="FunFam" id="3.40.50.12230:FF:000001">
    <property type="entry name" value="Methionyl-tRNA formyltransferase"/>
    <property type="match status" value="1"/>
</dbReference>
<evidence type="ECO:0000313" key="8">
    <source>
        <dbReference type="EMBL" id="QED30309.1"/>
    </source>
</evidence>
<sequence length="307" mass="32804">MGTPEFATPALQALIDSHHQVVGVFTQPDRPSGRGKKLTPPPVKVLAESHAIPVFQPEKVRKNDEVFEQLQALEPDIAVVAAYGQILPQRILDVPKFGCVNIHASLLPKYRGASPIQAAVVAGESETGVTIMQMEAGLDTGPAIQMKSIPIDPLHTSQDVHDQLAALGATMIVGVLDDIEAGTAMRTPQDDALSSYAPMLKKEDGILNFAHSAVAVANKIRGLNPWPGAQATLVKDGTESRVKIHLARPTTEKKPGVGKVETDGKSLFIGCLDGAIEVLELQPSGSRAMKTRDFLNGTPLTSSDYFR</sequence>
<dbReference type="InterPro" id="IPR011034">
    <property type="entry name" value="Formyl_transferase-like_C_sf"/>
</dbReference>
<evidence type="ECO:0000256" key="1">
    <source>
        <dbReference type="ARBA" id="ARBA00010699"/>
    </source>
</evidence>
<dbReference type="InterPro" id="IPR041711">
    <property type="entry name" value="Met-tRNA-FMT_N"/>
</dbReference>
<dbReference type="CDD" id="cd08704">
    <property type="entry name" value="Met_tRNA_FMT_C"/>
    <property type="match status" value="1"/>
</dbReference>
<dbReference type="GO" id="GO:0004479">
    <property type="term" value="F:methionyl-tRNA formyltransferase activity"/>
    <property type="evidence" value="ECO:0007669"/>
    <property type="project" value="UniProtKB-UniRule"/>
</dbReference>
<evidence type="ECO:0000313" key="9">
    <source>
        <dbReference type="Proteomes" id="UP000321595"/>
    </source>
</evidence>
<proteinExistence type="inferred from homology"/>
<gene>
    <name evidence="5" type="primary">fmt</name>
    <name evidence="8" type="ORF">FRD01_07975</name>
</gene>
<dbReference type="InterPro" id="IPR001555">
    <property type="entry name" value="GART_AS"/>
</dbReference>
<feature type="domain" description="Formyl transferase N-terminal" evidence="6">
    <location>
        <begin position="2"/>
        <end position="175"/>
    </location>
</feature>
<dbReference type="HAMAP" id="MF_00182">
    <property type="entry name" value="Formyl_trans"/>
    <property type="match status" value="1"/>
</dbReference>
<comment type="catalytic activity">
    <reaction evidence="5">
        <text>L-methionyl-tRNA(fMet) + (6R)-10-formyltetrahydrofolate = N-formyl-L-methionyl-tRNA(fMet) + (6S)-5,6,7,8-tetrahydrofolate + H(+)</text>
        <dbReference type="Rhea" id="RHEA:24380"/>
        <dbReference type="Rhea" id="RHEA-COMP:9952"/>
        <dbReference type="Rhea" id="RHEA-COMP:9953"/>
        <dbReference type="ChEBI" id="CHEBI:15378"/>
        <dbReference type="ChEBI" id="CHEBI:57453"/>
        <dbReference type="ChEBI" id="CHEBI:78530"/>
        <dbReference type="ChEBI" id="CHEBI:78844"/>
        <dbReference type="ChEBI" id="CHEBI:195366"/>
        <dbReference type="EC" id="2.1.2.9"/>
    </reaction>
</comment>
<dbReference type="Pfam" id="PF02911">
    <property type="entry name" value="Formyl_trans_C"/>
    <property type="match status" value="1"/>
</dbReference>
<dbReference type="CDD" id="cd08646">
    <property type="entry name" value="FMT_core_Met-tRNA-FMT_N"/>
    <property type="match status" value="1"/>
</dbReference>
<keyword evidence="4 5" id="KW-0648">Protein biosynthesis</keyword>
<feature type="domain" description="Formyl transferase C-terminal" evidence="7">
    <location>
        <begin position="200"/>
        <end position="298"/>
    </location>
</feature>
<organism evidence="8 9">
    <name type="scientific">Microvenator marinus</name>
    <dbReference type="NCBI Taxonomy" id="2600177"/>
    <lineage>
        <taxon>Bacteria</taxon>
        <taxon>Deltaproteobacteria</taxon>
        <taxon>Bradymonadales</taxon>
        <taxon>Microvenatoraceae</taxon>
        <taxon>Microvenator</taxon>
    </lineage>
</organism>
<dbReference type="GO" id="GO:0005829">
    <property type="term" value="C:cytosol"/>
    <property type="evidence" value="ECO:0007669"/>
    <property type="project" value="TreeGrafter"/>
</dbReference>
<evidence type="ECO:0000259" key="7">
    <source>
        <dbReference type="Pfam" id="PF02911"/>
    </source>
</evidence>
<accession>A0A5B8Y3Q0</accession>
<dbReference type="InterPro" id="IPR036477">
    <property type="entry name" value="Formyl_transf_N_sf"/>
</dbReference>
<evidence type="ECO:0000256" key="5">
    <source>
        <dbReference type="HAMAP-Rule" id="MF_00182"/>
    </source>
</evidence>
<evidence type="ECO:0000259" key="6">
    <source>
        <dbReference type="Pfam" id="PF00551"/>
    </source>
</evidence>
<dbReference type="OrthoDB" id="9802815at2"/>
<dbReference type="EMBL" id="CP042467">
    <property type="protein sequence ID" value="QED30309.1"/>
    <property type="molecule type" value="Genomic_DNA"/>
</dbReference>
<evidence type="ECO:0000256" key="2">
    <source>
        <dbReference type="ARBA" id="ARBA00012261"/>
    </source>
</evidence>
<reference evidence="8 9" key="1">
    <citation type="submission" date="2019-08" db="EMBL/GenBank/DDBJ databases">
        <authorList>
            <person name="Liang Q."/>
        </authorList>
    </citation>
    <scope>NUCLEOTIDE SEQUENCE [LARGE SCALE GENOMIC DNA]</scope>
    <source>
        <strain evidence="8 9">V1718</strain>
    </source>
</reference>
<dbReference type="SUPFAM" id="SSF53328">
    <property type="entry name" value="Formyltransferase"/>
    <property type="match status" value="1"/>
</dbReference>
<dbReference type="SUPFAM" id="SSF50486">
    <property type="entry name" value="FMT C-terminal domain-like"/>
    <property type="match status" value="1"/>
</dbReference>
<dbReference type="InterPro" id="IPR002376">
    <property type="entry name" value="Formyl_transf_N"/>
</dbReference>
<dbReference type="EC" id="2.1.2.9" evidence="2 5"/>